<evidence type="ECO:0000256" key="3">
    <source>
        <dbReference type="ARBA" id="ARBA00022527"/>
    </source>
</evidence>
<comment type="catalytic activity">
    <reaction evidence="11">
        <text>L-seryl-[protein] + ATP = O-phospho-L-seryl-[protein] + ADP + H(+)</text>
        <dbReference type="Rhea" id="RHEA:17989"/>
        <dbReference type="Rhea" id="RHEA-COMP:9863"/>
        <dbReference type="Rhea" id="RHEA-COMP:11604"/>
        <dbReference type="ChEBI" id="CHEBI:15378"/>
        <dbReference type="ChEBI" id="CHEBI:29999"/>
        <dbReference type="ChEBI" id="CHEBI:30616"/>
        <dbReference type="ChEBI" id="CHEBI:83421"/>
        <dbReference type="ChEBI" id="CHEBI:456216"/>
        <dbReference type="EC" id="2.7.11.1"/>
    </reaction>
</comment>
<keyword evidence="3" id="KW-0723">Serine/threonine-protein kinase</keyword>
<dbReference type="InterPro" id="IPR018935">
    <property type="entry name" value="RIO_kinase_CS"/>
</dbReference>
<sequence>MDDYLNDKFHTHNEEKYSPKMFEEYRSHIHLEINPDRNVDTIRNRIVNDDLKRKGLRPGKDYRRTEEQVLDNRTKAILLKLLKSKVLEEINGCISTGKEGNVYIGIKGENAPKDWPNEFAVKIYKTCILKFKDRDRYVSGELRFQHKAGTRNSRKSVILWAEKEFRNLSRFYKQGIPSPRPLLVKSNIIFMELITQDNLPAPLLRDVRLQPEDYERLYIQVMYNMREIYHKCNLVHADLSEYNLLVRDKKAIFIDVGQAVEHDNVNSTIFLRNDISVITKFFQNVGVKTAPLMRSFEFVVEEELVTDEAWVLKEIRQMEEEMSVEEFVGVFIPQRLDQVTNPDIEVMDIEDGDYSSAALHGAYTGIVPSELAPYEGDFLDEIDFEEEDYSDDEEDIEFYDVDVKQIVRPSAMTNKNKNEAIPKAANKEDNKNDKSDKEHKTPVNNKEDINNDENIDEEEEEEEDEDEQGQEKSILKQSFDRKNFSKEEWKQIQKKLKVARREKRMTKTSKIVKRKKYRKSHPNAK</sequence>
<comment type="catalytic activity">
    <reaction evidence="10">
        <text>L-threonyl-[protein] + ATP = O-phospho-L-threonyl-[protein] + ADP + H(+)</text>
        <dbReference type="Rhea" id="RHEA:46608"/>
        <dbReference type="Rhea" id="RHEA-COMP:11060"/>
        <dbReference type="Rhea" id="RHEA-COMP:11605"/>
        <dbReference type="ChEBI" id="CHEBI:15378"/>
        <dbReference type="ChEBI" id="CHEBI:30013"/>
        <dbReference type="ChEBI" id="CHEBI:30616"/>
        <dbReference type="ChEBI" id="CHEBI:61977"/>
        <dbReference type="ChEBI" id="CHEBI:456216"/>
        <dbReference type="EC" id="2.7.11.1"/>
    </reaction>
</comment>
<dbReference type="PROSITE" id="PS01245">
    <property type="entry name" value="RIO1"/>
    <property type="match status" value="1"/>
</dbReference>
<evidence type="ECO:0000256" key="4">
    <source>
        <dbReference type="ARBA" id="ARBA00022679"/>
    </source>
</evidence>
<feature type="domain" description="RIO kinase" evidence="13">
    <location>
        <begin position="59"/>
        <end position="301"/>
    </location>
</feature>
<accession>A0ABR2LAX2</accession>
<feature type="compositionally biased region" description="Basic residues" evidence="12">
    <location>
        <begin position="492"/>
        <end position="525"/>
    </location>
</feature>
<dbReference type="PROSITE" id="PS00109">
    <property type="entry name" value="PROTEIN_KINASE_TYR"/>
    <property type="match status" value="1"/>
</dbReference>
<evidence type="ECO:0000313" key="14">
    <source>
        <dbReference type="EMBL" id="KAK8900489.1"/>
    </source>
</evidence>
<reference evidence="14 15" key="1">
    <citation type="submission" date="2024-04" db="EMBL/GenBank/DDBJ databases">
        <title>Tritrichomonas musculus Genome.</title>
        <authorList>
            <person name="Alves-Ferreira E."/>
            <person name="Grigg M."/>
            <person name="Lorenzi H."/>
            <person name="Galac M."/>
        </authorList>
    </citation>
    <scope>NUCLEOTIDE SEQUENCE [LARGE SCALE GENOMIC DNA]</scope>
    <source>
        <strain evidence="14 15">EAF2021</strain>
    </source>
</reference>
<dbReference type="InterPro" id="IPR051272">
    <property type="entry name" value="RIO-type_Ser/Thr_kinase"/>
</dbReference>
<comment type="caution">
    <text evidence="14">The sequence shown here is derived from an EMBL/GenBank/DDBJ whole genome shotgun (WGS) entry which is preliminary data.</text>
</comment>
<evidence type="ECO:0000256" key="11">
    <source>
        <dbReference type="ARBA" id="ARBA00048679"/>
    </source>
</evidence>
<name>A0ABR2LAX2_9EUKA</name>
<comment type="similarity">
    <text evidence="1">Belongs to the protein kinase superfamily. RIO-type Ser/Thr kinase family.</text>
</comment>
<dbReference type="Gene3D" id="1.10.510.10">
    <property type="entry name" value="Transferase(Phosphotransferase) domain 1"/>
    <property type="match status" value="1"/>
</dbReference>
<keyword evidence="15" id="KW-1185">Reference proteome</keyword>
<evidence type="ECO:0000256" key="6">
    <source>
        <dbReference type="ARBA" id="ARBA00022741"/>
    </source>
</evidence>
<feature type="compositionally biased region" description="Basic and acidic residues" evidence="12">
    <location>
        <begin position="469"/>
        <end position="491"/>
    </location>
</feature>
<evidence type="ECO:0000256" key="2">
    <source>
        <dbReference type="ARBA" id="ARBA00012513"/>
    </source>
</evidence>
<dbReference type="SUPFAM" id="SSF56112">
    <property type="entry name" value="Protein kinase-like (PK-like)"/>
    <property type="match status" value="1"/>
</dbReference>
<dbReference type="PANTHER" id="PTHR45723">
    <property type="entry name" value="SERINE/THREONINE-PROTEIN KINASE RIO1"/>
    <property type="match status" value="1"/>
</dbReference>
<dbReference type="Pfam" id="PF01163">
    <property type="entry name" value="RIO1"/>
    <property type="match status" value="1"/>
</dbReference>
<gene>
    <name evidence="14" type="ORF">M9Y10_002816</name>
</gene>
<evidence type="ECO:0000256" key="1">
    <source>
        <dbReference type="ARBA" id="ARBA00009196"/>
    </source>
</evidence>
<dbReference type="InterPro" id="IPR008266">
    <property type="entry name" value="Tyr_kinase_AS"/>
</dbReference>
<evidence type="ECO:0000256" key="5">
    <source>
        <dbReference type="ARBA" id="ARBA00022723"/>
    </source>
</evidence>
<dbReference type="Gene3D" id="3.30.200.20">
    <property type="entry name" value="Phosphorylase Kinase, domain 1"/>
    <property type="match status" value="1"/>
</dbReference>
<evidence type="ECO:0000256" key="9">
    <source>
        <dbReference type="ARBA" id="ARBA00022842"/>
    </source>
</evidence>
<evidence type="ECO:0000256" key="7">
    <source>
        <dbReference type="ARBA" id="ARBA00022777"/>
    </source>
</evidence>
<evidence type="ECO:0000256" key="10">
    <source>
        <dbReference type="ARBA" id="ARBA00047899"/>
    </source>
</evidence>
<feature type="compositionally biased region" description="Basic and acidic residues" evidence="12">
    <location>
        <begin position="416"/>
        <end position="449"/>
    </location>
</feature>
<keyword evidence="9" id="KW-0460">Magnesium</keyword>
<dbReference type="InterPro" id="IPR000687">
    <property type="entry name" value="RIO_kinase"/>
</dbReference>
<feature type="compositionally biased region" description="Acidic residues" evidence="12">
    <location>
        <begin position="450"/>
        <end position="468"/>
    </location>
</feature>
<dbReference type="InterPro" id="IPR011009">
    <property type="entry name" value="Kinase-like_dom_sf"/>
</dbReference>
<dbReference type="SMART" id="SM00090">
    <property type="entry name" value="RIO"/>
    <property type="match status" value="1"/>
</dbReference>
<dbReference type="GO" id="GO:0016301">
    <property type="term" value="F:kinase activity"/>
    <property type="evidence" value="ECO:0007669"/>
    <property type="project" value="UniProtKB-KW"/>
</dbReference>
<dbReference type="InterPro" id="IPR018934">
    <property type="entry name" value="RIO_dom"/>
</dbReference>
<evidence type="ECO:0000259" key="13">
    <source>
        <dbReference type="SMART" id="SM00090"/>
    </source>
</evidence>
<dbReference type="EMBL" id="JAPFFF010000001">
    <property type="protein sequence ID" value="KAK8900489.1"/>
    <property type="molecule type" value="Genomic_DNA"/>
</dbReference>
<keyword evidence="6" id="KW-0547">Nucleotide-binding</keyword>
<protein>
    <recommendedName>
        <fullName evidence="2">non-specific serine/threonine protein kinase</fullName>
        <ecNumber evidence="2">2.7.11.1</ecNumber>
    </recommendedName>
</protein>
<feature type="region of interest" description="Disordered" evidence="12">
    <location>
        <begin position="414"/>
        <end position="525"/>
    </location>
</feature>
<dbReference type="EC" id="2.7.11.1" evidence="2"/>
<organism evidence="14 15">
    <name type="scientific">Tritrichomonas musculus</name>
    <dbReference type="NCBI Taxonomy" id="1915356"/>
    <lineage>
        <taxon>Eukaryota</taxon>
        <taxon>Metamonada</taxon>
        <taxon>Parabasalia</taxon>
        <taxon>Tritrichomonadida</taxon>
        <taxon>Tritrichomonadidae</taxon>
        <taxon>Tritrichomonas</taxon>
    </lineage>
</organism>
<keyword evidence="8" id="KW-0067">ATP-binding</keyword>
<dbReference type="Proteomes" id="UP001470230">
    <property type="component" value="Unassembled WGS sequence"/>
</dbReference>
<evidence type="ECO:0000313" key="15">
    <source>
        <dbReference type="Proteomes" id="UP001470230"/>
    </source>
</evidence>
<proteinExistence type="inferred from homology"/>
<keyword evidence="4" id="KW-0808">Transferase</keyword>
<evidence type="ECO:0000256" key="12">
    <source>
        <dbReference type="SAM" id="MobiDB-lite"/>
    </source>
</evidence>
<evidence type="ECO:0000256" key="8">
    <source>
        <dbReference type="ARBA" id="ARBA00022840"/>
    </source>
</evidence>
<keyword evidence="5" id="KW-0479">Metal-binding</keyword>
<keyword evidence="7 14" id="KW-0418">Kinase</keyword>